<evidence type="ECO:0000256" key="1">
    <source>
        <dbReference type="SAM" id="MobiDB-lite"/>
    </source>
</evidence>
<name>A0A2P5D614_PARAD</name>
<evidence type="ECO:0000313" key="3">
    <source>
        <dbReference type="Proteomes" id="UP000237105"/>
    </source>
</evidence>
<organism evidence="2 3">
    <name type="scientific">Parasponia andersonii</name>
    <name type="common">Sponia andersonii</name>
    <dbReference type="NCBI Taxonomy" id="3476"/>
    <lineage>
        <taxon>Eukaryota</taxon>
        <taxon>Viridiplantae</taxon>
        <taxon>Streptophyta</taxon>
        <taxon>Embryophyta</taxon>
        <taxon>Tracheophyta</taxon>
        <taxon>Spermatophyta</taxon>
        <taxon>Magnoliopsida</taxon>
        <taxon>eudicotyledons</taxon>
        <taxon>Gunneridae</taxon>
        <taxon>Pentapetalae</taxon>
        <taxon>rosids</taxon>
        <taxon>fabids</taxon>
        <taxon>Rosales</taxon>
        <taxon>Cannabaceae</taxon>
        <taxon>Parasponia</taxon>
    </lineage>
</organism>
<dbReference type="Proteomes" id="UP000237105">
    <property type="component" value="Unassembled WGS sequence"/>
</dbReference>
<comment type="caution">
    <text evidence="2">The sequence shown here is derived from an EMBL/GenBank/DDBJ whole genome shotgun (WGS) entry which is preliminary data.</text>
</comment>
<feature type="region of interest" description="Disordered" evidence="1">
    <location>
        <begin position="85"/>
        <end position="109"/>
    </location>
</feature>
<accession>A0A2P5D614</accession>
<evidence type="ECO:0000313" key="2">
    <source>
        <dbReference type="EMBL" id="PON68753.1"/>
    </source>
</evidence>
<feature type="compositionally biased region" description="Low complexity" evidence="1">
    <location>
        <begin position="96"/>
        <end position="109"/>
    </location>
</feature>
<dbReference type="EMBL" id="JXTB01000060">
    <property type="protein sequence ID" value="PON68753.1"/>
    <property type="molecule type" value="Genomic_DNA"/>
</dbReference>
<gene>
    <name evidence="2" type="ORF">PanWU01x14_093590</name>
</gene>
<dbReference type="AlphaFoldDB" id="A0A2P5D614"/>
<keyword evidence="3" id="KW-1185">Reference proteome</keyword>
<proteinExistence type="predicted"/>
<protein>
    <submittedName>
        <fullName evidence="2">Uncharacterized protein</fullName>
    </submittedName>
</protein>
<dbReference type="OrthoDB" id="10358433at2759"/>
<reference evidence="3" key="1">
    <citation type="submission" date="2016-06" db="EMBL/GenBank/DDBJ databases">
        <title>Parallel loss of symbiosis genes in relatives of nitrogen-fixing non-legume Parasponia.</title>
        <authorList>
            <person name="Van Velzen R."/>
            <person name="Holmer R."/>
            <person name="Bu F."/>
            <person name="Rutten L."/>
            <person name="Van Zeijl A."/>
            <person name="Liu W."/>
            <person name="Santuari L."/>
            <person name="Cao Q."/>
            <person name="Sharma T."/>
            <person name="Shen D."/>
            <person name="Roswanjaya Y."/>
            <person name="Wardhani T."/>
            <person name="Kalhor M.S."/>
            <person name="Jansen J."/>
            <person name="Van den Hoogen J."/>
            <person name="Gungor B."/>
            <person name="Hartog M."/>
            <person name="Hontelez J."/>
            <person name="Verver J."/>
            <person name="Yang W.-C."/>
            <person name="Schijlen E."/>
            <person name="Repin R."/>
            <person name="Schilthuizen M."/>
            <person name="Schranz E."/>
            <person name="Heidstra R."/>
            <person name="Miyata K."/>
            <person name="Fedorova E."/>
            <person name="Kohlen W."/>
            <person name="Bisseling T."/>
            <person name="Smit S."/>
            <person name="Geurts R."/>
        </authorList>
    </citation>
    <scope>NUCLEOTIDE SEQUENCE [LARGE SCALE GENOMIC DNA]</scope>
    <source>
        <strain evidence="3">cv. WU1-14</strain>
    </source>
</reference>
<sequence>MLKHPFGSELPSLVPCPPDNSRTANFPSEIAFNPIFHHLSLSSSRRSSTVDTLPSGTGSIAAVGRLWDRSEHRMIRSILERSKLSMSLTRRRRSSGDSSSQSANASSWP</sequence>